<evidence type="ECO:0000313" key="6">
    <source>
        <dbReference type="Proteomes" id="UP000452235"/>
    </source>
</evidence>
<feature type="compositionally biased region" description="Polar residues" evidence="4">
    <location>
        <begin position="458"/>
        <end position="471"/>
    </location>
</feature>
<keyword evidence="6" id="KW-1185">Reference proteome</keyword>
<feature type="region of interest" description="Disordered" evidence="4">
    <location>
        <begin position="1"/>
        <end position="314"/>
    </location>
</feature>
<dbReference type="InterPro" id="IPR000571">
    <property type="entry name" value="Znf_CCCH"/>
</dbReference>
<dbReference type="CDD" id="cd06503">
    <property type="entry name" value="ATP-synt_Fo_b"/>
    <property type="match status" value="1"/>
</dbReference>
<dbReference type="VEuPathDB" id="FungiDB:ATEG_00049"/>
<dbReference type="EMBL" id="BLJY01000003">
    <property type="protein sequence ID" value="GFF14000.1"/>
    <property type="molecule type" value="Genomic_DNA"/>
</dbReference>
<dbReference type="InterPro" id="IPR000073">
    <property type="entry name" value="AB_hydrolase_1"/>
</dbReference>
<dbReference type="Pfam" id="PF12697">
    <property type="entry name" value="Abhydrolase_6"/>
    <property type="match status" value="1"/>
</dbReference>
<feature type="compositionally biased region" description="Polar residues" evidence="4">
    <location>
        <begin position="95"/>
        <end position="122"/>
    </location>
</feature>
<feature type="compositionally biased region" description="Pro residues" evidence="4">
    <location>
        <begin position="165"/>
        <end position="180"/>
    </location>
</feature>
<protein>
    <submittedName>
        <fullName evidence="5">CCCH zinc finger protein</fullName>
    </submittedName>
</protein>
<dbReference type="Gene3D" id="4.10.1000.10">
    <property type="entry name" value="Zinc finger, CCCH-type"/>
    <property type="match status" value="1"/>
</dbReference>
<feature type="region of interest" description="Disordered" evidence="4">
    <location>
        <begin position="341"/>
        <end position="535"/>
    </location>
</feature>
<evidence type="ECO:0000313" key="5">
    <source>
        <dbReference type="EMBL" id="GFF14000.1"/>
    </source>
</evidence>
<accession>A0A5M3YPE2</accession>
<keyword evidence="2" id="KW-0863">Zinc-finger</keyword>
<dbReference type="Pfam" id="PF00642">
    <property type="entry name" value="zf-CCCH"/>
    <property type="match status" value="1"/>
</dbReference>
<feature type="compositionally biased region" description="Basic and acidic residues" evidence="4">
    <location>
        <begin position="351"/>
        <end position="388"/>
    </location>
</feature>
<feature type="compositionally biased region" description="Acidic residues" evidence="4">
    <location>
        <begin position="294"/>
        <end position="304"/>
    </location>
</feature>
<dbReference type="SUPFAM" id="SSF53474">
    <property type="entry name" value="alpha/beta-Hydrolases"/>
    <property type="match status" value="1"/>
</dbReference>
<dbReference type="InterPro" id="IPR029058">
    <property type="entry name" value="AB_hydrolase_fold"/>
</dbReference>
<dbReference type="SMART" id="SM00356">
    <property type="entry name" value="ZnF_C3H1"/>
    <property type="match status" value="1"/>
</dbReference>
<feature type="region of interest" description="Disordered" evidence="4">
    <location>
        <begin position="609"/>
        <end position="634"/>
    </location>
</feature>
<feature type="compositionally biased region" description="Low complexity" evidence="4">
    <location>
        <begin position="37"/>
        <end position="48"/>
    </location>
</feature>
<dbReference type="GO" id="GO:0008270">
    <property type="term" value="F:zinc ion binding"/>
    <property type="evidence" value="ECO:0007669"/>
    <property type="project" value="UniProtKB-KW"/>
</dbReference>
<dbReference type="InterPro" id="IPR036855">
    <property type="entry name" value="Znf_CCCH_sf"/>
</dbReference>
<feature type="compositionally biased region" description="Basic and acidic residues" evidence="4">
    <location>
        <begin position="413"/>
        <end position="437"/>
    </location>
</feature>
<feature type="compositionally biased region" description="Acidic residues" evidence="4">
    <location>
        <begin position="504"/>
        <end position="515"/>
    </location>
</feature>
<dbReference type="Gene3D" id="3.40.50.1820">
    <property type="entry name" value="alpha/beta hydrolase"/>
    <property type="match status" value="1"/>
</dbReference>
<feature type="compositionally biased region" description="Basic and acidic residues" evidence="4">
    <location>
        <begin position="397"/>
        <end position="406"/>
    </location>
</feature>
<feature type="compositionally biased region" description="Low complexity" evidence="4">
    <location>
        <begin position="73"/>
        <end position="94"/>
    </location>
</feature>
<proteinExistence type="predicted"/>
<comment type="caution">
    <text evidence="5">The sequence shown here is derived from an EMBL/GenBank/DDBJ whole genome shotgun (WGS) entry which is preliminary data.</text>
</comment>
<dbReference type="PANTHER" id="PTHR45725">
    <property type="entry name" value="FORMIN HOMOLOGY 2 FAMILY MEMBER"/>
    <property type="match status" value="1"/>
</dbReference>
<evidence type="ECO:0000256" key="3">
    <source>
        <dbReference type="ARBA" id="ARBA00022833"/>
    </source>
</evidence>
<gene>
    <name evidence="5" type="ORF">ATEIFO6365_0003005300</name>
</gene>
<feature type="compositionally biased region" description="Pro residues" evidence="4">
    <location>
        <begin position="8"/>
        <end position="18"/>
    </location>
</feature>
<reference evidence="5 6" key="1">
    <citation type="submission" date="2020-01" db="EMBL/GenBank/DDBJ databases">
        <title>Aspergillus terreus IFO 6365 whole genome shotgun sequence.</title>
        <authorList>
            <person name="Kanamasa S."/>
            <person name="Takahashi H."/>
        </authorList>
    </citation>
    <scope>NUCLEOTIDE SEQUENCE [LARGE SCALE GENOMIC DNA]</scope>
    <source>
        <strain evidence="5 6">IFO 6365</strain>
    </source>
</reference>
<dbReference type="OrthoDB" id="273070at2759"/>
<dbReference type="PANTHER" id="PTHR45725:SF1">
    <property type="entry name" value="DISHEVELLED ASSOCIATED ACTIVATOR OF MORPHOGENESIS, ISOFORM D"/>
    <property type="match status" value="1"/>
</dbReference>
<evidence type="ECO:0000256" key="2">
    <source>
        <dbReference type="ARBA" id="ARBA00022771"/>
    </source>
</evidence>
<dbReference type="Pfam" id="PF10453">
    <property type="entry name" value="NUFIP1"/>
    <property type="match status" value="1"/>
</dbReference>
<feature type="compositionally biased region" description="Low complexity" evidence="4">
    <location>
        <begin position="485"/>
        <end position="503"/>
    </location>
</feature>
<keyword evidence="3" id="KW-0862">Zinc</keyword>
<dbReference type="InterPro" id="IPR051425">
    <property type="entry name" value="Formin_Homology"/>
</dbReference>
<feature type="compositionally biased region" description="Low complexity" evidence="4">
    <location>
        <begin position="154"/>
        <end position="163"/>
    </location>
</feature>
<dbReference type="VEuPathDB" id="FungiDB:ATEG_00048"/>
<feature type="compositionally biased region" description="Gly residues" evidence="4">
    <location>
        <begin position="49"/>
        <end position="71"/>
    </location>
</feature>
<evidence type="ECO:0000256" key="4">
    <source>
        <dbReference type="SAM" id="MobiDB-lite"/>
    </source>
</evidence>
<sequence length="1038" mass="113239">MNSQGFSFPPPPPPPPSSQQPQQPQQPYGNPPGAYPSQYGQGAYAQRGGRSGGPPRGRGRGYGNRGGGRGGHYMASSAPAAPSYAPMNYASSYSTPAYPNHQQYTSPQPQGYPNVANSTPYTAANPYAHPAATPGSSYQRQPGYDAAYAPPPSTTQSTSTYAPVMPNPPHTQPAPPPMMGPPMRWGFEQGNANPAGSYAGAQRNQRGPRPFNAYGGPTPTGGHQMPHANKRDHKSAFGKPQSIGPRVPAPPPVPSFGNPLPSKPPPPADAARKPKKKKRKHNQLGLTPKTEEHESSEEEDDVDEESKFAQGGAAAAALQITYRGRTSTLQSPEDIAAWIEERKKRFPTQARIEERKKAMEEAKKAREEAARQREQRRQETKRAQKEQANDGANPMDEAAKAKQRADKLRRKLQKEQKRVEKAEADAERARMKVEELQKAACAQAQPGGSGSDVAPQGGETTDAVSTDTANVEPSKDAVEDDAALSSHVSESSDWTSSSGSDTSSDSDDSDDDSAPEEATSRREGPERVAPPARESKKRICRHFLRTGRCLRGDNCKFLHEKPERPVKQKAAEKPGRKGLLQALLGRQKEDEDRRAMEVIVWLGENGLLEKTESGDSAPTTEAQHDNSETQQPEHVIPCQFVREYPRATADGQYTGLSLAVKQYTPSTTPDPSCQRITLIGAHGNGFPKELYEPLWEELHDRLLEQQIAIQNIWIADAAHQGASGLLNEEKLGNDPSLFDHSRDLIHMINHFQSQMTLPLIGVGHSMGATHLIHAALTHARLFHAHILIEPVLYDRPPPPAVRGPAHAAAARRDRWPSRDALAASVANSKLYATWDARCIQRWLRYGVRPAATPDGGDAVTLVTTKDQETFALTRPTYLSRPTAPPGGLWAPPGPDSTAALDRALHQHAAWPFLQPEPMVVFHQLPLLRPAVLYVYGARSEFLRGGVRARARARTGASMLGSGGEARGRVQSMEVEGAGHMVPVEQPGRIARQTAAWIAGEVRRWREEQTGVEAEWRGKTGVARRTLDEEFVSRLGVRL</sequence>
<name>A0A5M3YPE2_ASPTE</name>
<dbReference type="AlphaFoldDB" id="A0A5M3YPE2"/>
<dbReference type="Proteomes" id="UP000452235">
    <property type="component" value="Unassembled WGS sequence"/>
</dbReference>
<evidence type="ECO:0000256" key="1">
    <source>
        <dbReference type="ARBA" id="ARBA00022723"/>
    </source>
</evidence>
<dbReference type="InterPro" id="IPR019496">
    <property type="entry name" value="NUFIP1_cons_dom"/>
</dbReference>
<keyword evidence="1" id="KW-0479">Metal-binding</keyword>
<dbReference type="SUPFAM" id="SSF90229">
    <property type="entry name" value="CCCH zinc finger"/>
    <property type="match status" value="1"/>
</dbReference>
<feature type="compositionally biased region" description="Basic residues" evidence="4">
    <location>
        <begin position="273"/>
        <end position="282"/>
    </location>
</feature>
<organism evidence="5 6">
    <name type="scientific">Aspergillus terreus</name>
    <dbReference type="NCBI Taxonomy" id="33178"/>
    <lineage>
        <taxon>Eukaryota</taxon>
        <taxon>Fungi</taxon>
        <taxon>Dikarya</taxon>
        <taxon>Ascomycota</taxon>
        <taxon>Pezizomycotina</taxon>
        <taxon>Eurotiomycetes</taxon>
        <taxon>Eurotiomycetidae</taxon>
        <taxon>Eurotiales</taxon>
        <taxon>Aspergillaceae</taxon>
        <taxon>Aspergillus</taxon>
        <taxon>Aspergillus subgen. Circumdati</taxon>
    </lineage>
</organism>
<dbReference type="PROSITE" id="PS50103">
    <property type="entry name" value="ZF_C3H1"/>
    <property type="match status" value="1"/>
</dbReference>